<dbReference type="InterPro" id="IPR002478">
    <property type="entry name" value="PUA"/>
</dbReference>
<dbReference type="PANTHER" id="PTHR43654:SF1">
    <property type="entry name" value="ISOPENTENYL PHOSPHATE KINASE"/>
    <property type="match status" value="1"/>
</dbReference>
<dbReference type="EC" id="2.7.2.11" evidence="8"/>
<feature type="binding site" evidence="8">
    <location>
        <begin position="168"/>
        <end position="169"/>
    </location>
    <ligand>
        <name>ATP</name>
        <dbReference type="ChEBI" id="CHEBI:30616"/>
    </ligand>
</feature>
<dbReference type="InterPro" id="IPR036393">
    <property type="entry name" value="AceGlu_kinase-like_sf"/>
</dbReference>
<dbReference type="EMBL" id="PHEX01000003">
    <property type="protein sequence ID" value="PKQ28878.1"/>
    <property type="molecule type" value="Genomic_DNA"/>
</dbReference>
<sequence>MDVKRMVVKVGTATITEQSGKISRELLEKITSQIVDARARGIDVALVSSGAIQVGMRKLGLARRPDDIEILQAVAAVGQGILMHMYTDIFAGSGTNVGQVLLTRYGLNRRQQYLNVRHTLEKLFEMDVVPIINENDTVATEEITFGDNDMLAALVASLVGADLLVLLTDTSGLFTEDPRKNGNAKLVKRVTCVTAEIEGFSGDAGDRGLGGMSSKVQAARIASAAGVNTIIADGRVQTIIMDIVNGKAPGTFFHSTGNVASMKHWIGYARISSGRLTIDAGAVDALLNKGKSLLPVGVLEVEGDFDVGDCVEIADPEGKVIARGLSSYSALEARRVLGLRTDQIIDALGEAGEEIIHRDELTLLE</sequence>
<dbReference type="Gene3D" id="3.40.1160.10">
    <property type="entry name" value="Acetylglutamate kinase-like"/>
    <property type="match status" value="1"/>
</dbReference>
<dbReference type="PRINTS" id="PR00474">
    <property type="entry name" value="GLU5KINASE"/>
</dbReference>
<dbReference type="NCBIfam" id="TIGR01027">
    <property type="entry name" value="proB"/>
    <property type="match status" value="1"/>
</dbReference>
<keyword evidence="5 8" id="KW-0547">Nucleotide-binding</keyword>
<dbReference type="PROSITE" id="PS00902">
    <property type="entry name" value="GLUTAMATE_5_KINASE"/>
    <property type="match status" value="1"/>
</dbReference>
<dbReference type="AlphaFoldDB" id="A0A2N3G8C6"/>
<dbReference type="GO" id="GO:0005829">
    <property type="term" value="C:cytosol"/>
    <property type="evidence" value="ECO:0007669"/>
    <property type="project" value="TreeGrafter"/>
</dbReference>
<dbReference type="Proteomes" id="UP000233654">
    <property type="component" value="Unassembled WGS sequence"/>
</dbReference>
<comment type="catalytic activity">
    <reaction evidence="8">
        <text>L-glutamate + ATP = L-glutamyl 5-phosphate + ADP</text>
        <dbReference type="Rhea" id="RHEA:14877"/>
        <dbReference type="ChEBI" id="CHEBI:29985"/>
        <dbReference type="ChEBI" id="CHEBI:30616"/>
        <dbReference type="ChEBI" id="CHEBI:58274"/>
        <dbReference type="ChEBI" id="CHEBI:456216"/>
        <dbReference type="EC" id="2.7.2.11"/>
    </reaction>
</comment>
<feature type="binding site" evidence="8">
    <location>
        <position position="49"/>
    </location>
    <ligand>
        <name>substrate</name>
    </ligand>
</feature>
<comment type="pathway">
    <text evidence="8">Amino-acid biosynthesis; L-proline biosynthesis; L-glutamate 5-semialdehyde from L-glutamate: step 1/2.</text>
</comment>
<evidence type="ECO:0000313" key="11">
    <source>
        <dbReference type="Proteomes" id="UP000233654"/>
    </source>
</evidence>
<dbReference type="PIRSF" id="PIRSF000729">
    <property type="entry name" value="GK"/>
    <property type="match status" value="1"/>
</dbReference>
<feature type="domain" description="PUA" evidence="9">
    <location>
        <begin position="274"/>
        <end position="357"/>
    </location>
</feature>
<dbReference type="CDD" id="cd21157">
    <property type="entry name" value="PUA_G5K"/>
    <property type="match status" value="1"/>
</dbReference>
<dbReference type="CDD" id="cd04242">
    <property type="entry name" value="AAK_G5K_ProB"/>
    <property type="match status" value="1"/>
</dbReference>
<evidence type="ECO:0000256" key="3">
    <source>
        <dbReference type="ARBA" id="ARBA00022650"/>
    </source>
</evidence>
<dbReference type="InterPro" id="IPR015947">
    <property type="entry name" value="PUA-like_sf"/>
</dbReference>
<dbReference type="SUPFAM" id="SSF88697">
    <property type="entry name" value="PUA domain-like"/>
    <property type="match status" value="1"/>
</dbReference>
<dbReference type="GO" id="GO:0003723">
    <property type="term" value="F:RNA binding"/>
    <property type="evidence" value="ECO:0007669"/>
    <property type="project" value="InterPro"/>
</dbReference>
<dbReference type="InterPro" id="IPR041739">
    <property type="entry name" value="G5K_ProB"/>
</dbReference>
<dbReference type="Gene3D" id="2.30.130.10">
    <property type="entry name" value="PUA domain"/>
    <property type="match status" value="1"/>
</dbReference>
<dbReference type="GO" id="GO:0005524">
    <property type="term" value="F:ATP binding"/>
    <property type="evidence" value="ECO:0007669"/>
    <property type="project" value="UniProtKB-KW"/>
</dbReference>
<dbReference type="PANTHER" id="PTHR43654">
    <property type="entry name" value="GLUTAMATE 5-KINASE"/>
    <property type="match status" value="1"/>
</dbReference>
<feature type="binding site" evidence="8">
    <location>
        <position position="136"/>
    </location>
    <ligand>
        <name>substrate</name>
    </ligand>
</feature>
<dbReference type="GO" id="GO:0055129">
    <property type="term" value="P:L-proline biosynthetic process"/>
    <property type="evidence" value="ECO:0007669"/>
    <property type="project" value="UniProtKB-UniRule"/>
</dbReference>
<dbReference type="HAMAP" id="MF_00456">
    <property type="entry name" value="ProB"/>
    <property type="match status" value="1"/>
</dbReference>
<organism evidence="10 11">
    <name type="scientific">Candidatus Anoxymicrobium japonicum</name>
    <dbReference type="NCBI Taxonomy" id="2013648"/>
    <lineage>
        <taxon>Bacteria</taxon>
        <taxon>Bacillati</taxon>
        <taxon>Actinomycetota</taxon>
        <taxon>Candidatus Geothermincolia</taxon>
        <taxon>Candidatus Geothermincolales</taxon>
        <taxon>Candidatus Anoxymicrobiaceae</taxon>
        <taxon>Candidatus Anoxymicrobium</taxon>
    </lineage>
</organism>
<comment type="function">
    <text evidence="8">Catalyzes the transfer of a phosphate group to glutamate to form L-glutamate 5-phosphate.</text>
</comment>
<dbReference type="InterPro" id="IPR001048">
    <property type="entry name" value="Asp/Glu/Uridylate_kinase"/>
</dbReference>
<evidence type="ECO:0000256" key="4">
    <source>
        <dbReference type="ARBA" id="ARBA00022679"/>
    </source>
</evidence>
<keyword evidence="7 8" id="KW-0067">ATP-binding</keyword>
<name>A0A2N3G8C6_9ACTN</name>
<keyword evidence="6 8" id="KW-0418">Kinase</keyword>
<evidence type="ECO:0000256" key="7">
    <source>
        <dbReference type="ARBA" id="ARBA00022840"/>
    </source>
</evidence>
<dbReference type="InterPro" id="IPR001057">
    <property type="entry name" value="Glu/AcGlu_kinase"/>
</dbReference>
<dbReference type="InterPro" id="IPR005715">
    <property type="entry name" value="Glu_5kinase/COase_Synthase"/>
</dbReference>
<gene>
    <name evidence="8 10" type="primary">proB</name>
    <name evidence="10" type="ORF">CVT63_00480</name>
</gene>
<keyword evidence="3 8" id="KW-0641">Proline biosynthesis</keyword>
<dbReference type="PROSITE" id="PS50890">
    <property type="entry name" value="PUA"/>
    <property type="match status" value="1"/>
</dbReference>
<accession>A0A2N3G8C6</accession>
<keyword evidence="2 8" id="KW-0028">Amino-acid biosynthesis</keyword>
<dbReference type="InterPro" id="IPR036974">
    <property type="entry name" value="PUA_sf"/>
</dbReference>
<proteinExistence type="inferred from homology"/>
<evidence type="ECO:0000313" key="10">
    <source>
        <dbReference type="EMBL" id="PKQ28878.1"/>
    </source>
</evidence>
<comment type="similarity">
    <text evidence="8">Belongs to the glutamate 5-kinase family.</text>
</comment>
<feature type="binding site" evidence="8">
    <location>
        <position position="9"/>
    </location>
    <ligand>
        <name>ATP</name>
        <dbReference type="ChEBI" id="CHEBI:30616"/>
    </ligand>
</feature>
<keyword evidence="1 8" id="KW-0963">Cytoplasm</keyword>
<evidence type="ECO:0000256" key="2">
    <source>
        <dbReference type="ARBA" id="ARBA00022605"/>
    </source>
</evidence>
<evidence type="ECO:0000256" key="5">
    <source>
        <dbReference type="ARBA" id="ARBA00022741"/>
    </source>
</evidence>
<evidence type="ECO:0000256" key="6">
    <source>
        <dbReference type="ARBA" id="ARBA00022777"/>
    </source>
</evidence>
<evidence type="ECO:0000256" key="8">
    <source>
        <dbReference type="HAMAP-Rule" id="MF_00456"/>
    </source>
</evidence>
<dbReference type="InterPro" id="IPR019797">
    <property type="entry name" value="Glutamate_5-kinase_CS"/>
</dbReference>
<keyword evidence="4 8" id="KW-0808">Transferase</keyword>
<evidence type="ECO:0000259" key="9">
    <source>
        <dbReference type="SMART" id="SM00359"/>
    </source>
</evidence>
<dbReference type="InterPro" id="IPR011529">
    <property type="entry name" value="Glu_5kinase"/>
</dbReference>
<dbReference type="SUPFAM" id="SSF53633">
    <property type="entry name" value="Carbamate kinase-like"/>
    <property type="match status" value="1"/>
</dbReference>
<comment type="caution">
    <text evidence="8">Lacks conserved residue(s) required for the propagation of feature annotation.</text>
</comment>
<comment type="subcellular location">
    <subcellularLocation>
        <location evidence="8">Cytoplasm</location>
    </subcellularLocation>
</comment>
<dbReference type="GO" id="GO:0004349">
    <property type="term" value="F:glutamate 5-kinase activity"/>
    <property type="evidence" value="ECO:0007669"/>
    <property type="project" value="UniProtKB-UniRule"/>
</dbReference>
<dbReference type="Pfam" id="PF00696">
    <property type="entry name" value="AA_kinase"/>
    <property type="match status" value="1"/>
</dbReference>
<feature type="binding site" evidence="8">
    <location>
        <position position="148"/>
    </location>
    <ligand>
        <name>substrate</name>
    </ligand>
</feature>
<dbReference type="Pfam" id="PF01472">
    <property type="entry name" value="PUA"/>
    <property type="match status" value="1"/>
</dbReference>
<reference evidence="10 11" key="1">
    <citation type="journal article" date="2017" name="ISME J.">
        <title>Potential for microbial H2 and metal transformations associated with novel bacteria and archaea in deep terrestrial subsurface sediments.</title>
        <authorList>
            <person name="Hernsdorf A.W."/>
            <person name="Amano Y."/>
            <person name="Miyakawa K."/>
            <person name="Ise K."/>
            <person name="Suzuki Y."/>
            <person name="Anantharaman K."/>
            <person name="Probst A."/>
            <person name="Burstein D."/>
            <person name="Thomas B.C."/>
            <person name="Banfield J.F."/>
        </authorList>
    </citation>
    <scope>NUCLEOTIDE SEQUENCE [LARGE SCALE GENOMIC DNA]</scope>
    <source>
        <strain evidence="10">HGW-Actinobacteria-3</strain>
    </source>
</reference>
<dbReference type="UniPathway" id="UPA00098">
    <property type="reaction ID" value="UER00359"/>
</dbReference>
<comment type="caution">
    <text evidence="10">The sequence shown here is derived from an EMBL/GenBank/DDBJ whole genome shotgun (WGS) entry which is preliminary data.</text>
</comment>
<evidence type="ECO:0000256" key="1">
    <source>
        <dbReference type="ARBA" id="ARBA00022490"/>
    </source>
</evidence>
<dbReference type="SMART" id="SM00359">
    <property type="entry name" value="PUA"/>
    <property type="match status" value="1"/>
</dbReference>
<dbReference type="FunFam" id="3.40.1160.10:FF:000018">
    <property type="entry name" value="Glutamate 5-kinase"/>
    <property type="match status" value="1"/>
</dbReference>
<protein>
    <recommendedName>
        <fullName evidence="8">Glutamate 5-kinase</fullName>
        <ecNumber evidence="8">2.7.2.11</ecNumber>
    </recommendedName>
    <alternativeName>
        <fullName evidence="8">Gamma-glutamyl kinase</fullName>
        <shortName evidence="8">GK</shortName>
    </alternativeName>
</protein>